<dbReference type="EMBL" id="JBHSXN010000003">
    <property type="protein sequence ID" value="MFC6954606.1"/>
    <property type="molecule type" value="Genomic_DNA"/>
</dbReference>
<protein>
    <submittedName>
        <fullName evidence="2">DICT sensory domain-containing protein</fullName>
    </submittedName>
</protein>
<dbReference type="AlphaFoldDB" id="A0ABD5VHT5"/>
<accession>A0ABD5VHT5</accession>
<dbReference type="PIRSF" id="PIRSF030471">
    <property type="entry name" value="STR_Vng0742h_prd"/>
    <property type="match status" value="1"/>
</dbReference>
<evidence type="ECO:0000259" key="1">
    <source>
        <dbReference type="Pfam" id="PF10069"/>
    </source>
</evidence>
<proteinExistence type="predicted"/>
<reference evidence="2 3" key="1">
    <citation type="journal article" date="2019" name="Int. J. Syst. Evol. Microbiol.">
        <title>The Global Catalogue of Microorganisms (GCM) 10K type strain sequencing project: providing services to taxonomists for standard genome sequencing and annotation.</title>
        <authorList>
            <consortium name="The Broad Institute Genomics Platform"/>
            <consortium name="The Broad Institute Genome Sequencing Center for Infectious Disease"/>
            <person name="Wu L."/>
            <person name="Ma J."/>
        </authorList>
    </citation>
    <scope>NUCLEOTIDE SEQUENCE [LARGE SCALE GENOMIC DNA]</scope>
    <source>
        <strain evidence="2 3">GX26</strain>
    </source>
</reference>
<sequence>MFDALIGRARTARSQFTVYVGADDRGDVDVAERFANHDVHVEYRTLPSGGPAPFVVVERDGEFAGAIALADLADLLEPPVVRPGDADDVSDGYRVLFEVLDDTVFTAMARRELLAVSREIEERAFRIGTGVLHAGFQSMSRYRAQFDVYRTLATDTDLDVHVYGADDWSPPEVPGIAYHDYPVVDGERYWVIAFLGGDEDSTANALLARQDGDAYDGFWTDDPDIASEVASALDPAAGR</sequence>
<dbReference type="Pfam" id="PF10069">
    <property type="entry name" value="DICT"/>
    <property type="match status" value="1"/>
</dbReference>
<name>A0ABD5VHT5_9EURY</name>
<dbReference type="Proteomes" id="UP001596395">
    <property type="component" value="Unassembled WGS sequence"/>
</dbReference>
<dbReference type="InterPro" id="IPR016954">
    <property type="entry name" value="Uncharacterised_Vng0742h"/>
</dbReference>
<evidence type="ECO:0000313" key="2">
    <source>
        <dbReference type="EMBL" id="MFC6954606.1"/>
    </source>
</evidence>
<feature type="domain" description="DICT" evidence="1">
    <location>
        <begin position="106"/>
        <end position="175"/>
    </location>
</feature>
<keyword evidence="3" id="KW-1185">Reference proteome</keyword>
<evidence type="ECO:0000313" key="3">
    <source>
        <dbReference type="Proteomes" id="UP001596395"/>
    </source>
</evidence>
<gene>
    <name evidence="2" type="ORF">ACFQGB_17205</name>
</gene>
<dbReference type="InterPro" id="IPR019278">
    <property type="entry name" value="DICT_dom"/>
</dbReference>
<comment type="caution">
    <text evidence="2">The sequence shown here is derived from an EMBL/GenBank/DDBJ whole genome shotgun (WGS) entry which is preliminary data.</text>
</comment>
<dbReference type="RefSeq" id="WP_336351547.1">
    <property type="nucleotide sequence ID" value="NZ_JAZAQL010000003.1"/>
</dbReference>
<organism evidence="2 3">
    <name type="scientific">Halorubellus litoreus</name>
    <dbReference type="NCBI Taxonomy" id="755308"/>
    <lineage>
        <taxon>Archaea</taxon>
        <taxon>Methanobacteriati</taxon>
        <taxon>Methanobacteriota</taxon>
        <taxon>Stenosarchaea group</taxon>
        <taxon>Halobacteria</taxon>
        <taxon>Halobacteriales</taxon>
        <taxon>Halorubellaceae</taxon>
        <taxon>Halorubellus</taxon>
    </lineage>
</organism>